<name>A0ABS0CK12_9NOCA</name>
<protein>
    <submittedName>
        <fullName evidence="1">Uncharacterized protein</fullName>
    </submittedName>
</protein>
<proteinExistence type="predicted"/>
<gene>
    <name evidence="1" type="ORF">IU459_05210</name>
</gene>
<dbReference type="Proteomes" id="UP000702209">
    <property type="component" value="Unassembled WGS sequence"/>
</dbReference>
<organism evidence="1 2">
    <name type="scientific">Nocardia amamiensis</name>
    <dbReference type="NCBI Taxonomy" id="404578"/>
    <lineage>
        <taxon>Bacteria</taxon>
        <taxon>Bacillati</taxon>
        <taxon>Actinomycetota</taxon>
        <taxon>Actinomycetes</taxon>
        <taxon>Mycobacteriales</taxon>
        <taxon>Nocardiaceae</taxon>
        <taxon>Nocardia</taxon>
    </lineage>
</organism>
<dbReference type="EMBL" id="JADLQX010000003">
    <property type="protein sequence ID" value="MBF6296941.1"/>
    <property type="molecule type" value="Genomic_DNA"/>
</dbReference>
<sequence>MTERHWDEADTTARRLGHNYHHPWTMFGTANVKLHGVTLAADLSKASEARHRAENIDPDEIPSRERRGRLGVEIARSYHQRRDYSAMLHWLEQAYQTSADSVHYSPSARQMIAEAVDRGGVLISRRARSMAGSVGLTR</sequence>
<keyword evidence="2" id="KW-1185">Reference proteome</keyword>
<evidence type="ECO:0000313" key="2">
    <source>
        <dbReference type="Proteomes" id="UP000702209"/>
    </source>
</evidence>
<reference evidence="1 2" key="1">
    <citation type="submission" date="2020-10" db="EMBL/GenBank/DDBJ databases">
        <title>Identification of Nocardia species via Next-generation sequencing and recognition of intraspecies genetic diversity.</title>
        <authorList>
            <person name="Li P."/>
            <person name="Li P."/>
            <person name="Lu B."/>
        </authorList>
    </citation>
    <scope>NUCLEOTIDE SEQUENCE [LARGE SCALE GENOMIC DNA]</scope>
    <source>
        <strain evidence="1 2">BJ06-0157</strain>
    </source>
</reference>
<evidence type="ECO:0000313" key="1">
    <source>
        <dbReference type="EMBL" id="MBF6296941.1"/>
    </source>
</evidence>
<dbReference type="RefSeq" id="WP_195128311.1">
    <property type="nucleotide sequence ID" value="NZ_JADLQX010000003.1"/>
</dbReference>
<comment type="caution">
    <text evidence="1">The sequence shown here is derived from an EMBL/GenBank/DDBJ whole genome shotgun (WGS) entry which is preliminary data.</text>
</comment>
<accession>A0ABS0CK12</accession>